<organism evidence="2 3">
    <name type="scientific">Ureaplasma miroungigenitalium</name>
    <dbReference type="NCBI Taxonomy" id="1042321"/>
    <lineage>
        <taxon>Bacteria</taxon>
        <taxon>Bacillati</taxon>
        <taxon>Mycoplasmatota</taxon>
        <taxon>Mycoplasmoidales</taxon>
        <taxon>Mycoplasmoidaceae</taxon>
        <taxon>Ureaplasma</taxon>
    </lineage>
</organism>
<evidence type="ECO:0000259" key="1">
    <source>
        <dbReference type="Pfam" id="PF01732"/>
    </source>
</evidence>
<evidence type="ECO:0000313" key="2">
    <source>
        <dbReference type="EMBL" id="MCV3728385.1"/>
    </source>
</evidence>
<proteinExistence type="predicted"/>
<accession>A0ABT3BMB3</accession>
<feature type="domain" description="DUF31" evidence="1">
    <location>
        <begin position="54"/>
        <end position="311"/>
    </location>
</feature>
<name>A0ABT3BMB3_9BACT</name>
<dbReference type="Pfam" id="PF01732">
    <property type="entry name" value="Mycop_pep_DUF31"/>
    <property type="match status" value="1"/>
</dbReference>
<sequence>MNWKKHKRVFFPLLASIGLIGLTSVSMVGCFFEKKYERTNKVITQSVVKQNHGFKNGYNHTLSLHFFKKNELQQTIDHTYGTGFILDFEEYNETSKLRTFYIATNIHVIAQVSQDVVNWKLSLGETDLDPSDLHNTQAQYVQNPSSILHGIRTGSWINKNSNQYELFVIGDKSAPIYDNKASDIAILRMQVDKNIFQKLRVFKNFDPSVGISFAHLQKNKNVVGIGYPRLSQFTDLSFNEHYMSDFTNQILNANEQNYRADNPVQYYRNQHLIEQVYSSYDVGLRNFNLGAGASGSLISDEDGNHLGIYWGGLEIKEQGQKQFYGNFTPFFYEDKQNLLDNYFRYLDVYQKTKRIYLPTYLQTHRQTTLTISSEAFGNLKNNYQNMASAEILNFISPGLITGFNDFQVNTIKEIKLVDTPQVKALVFTDEDQHQFIFRFNIK</sequence>
<keyword evidence="3" id="KW-1185">Reference proteome</keyword>
<reference evidence="2 3" key="1">
    <citation type="journal article" date="2020" name="Int. J. Syst. Evol. Microbiol.">
        <title>Ureaplasma miroungigenitalium sp. nov. isolated from northern elephant seals (Mirounga angustirostris) and Ureaplasma zalophigenitalium sp. nov. isolated from California sea lions (Zalophus californianus).</title>
        <authorList>
            <person name="Volokhov D.V."/>
            <person name="Gulland F.M."/>
            <person name="Gao Y."/>
            <person name="Chizhikov V.E."/>
        </authorList>
    </citation>
    <scope>NUCLEOTIDE SEQUENCE [LARGE SCALE GENOMIC DNA]</scope>
    <source>
        <strain evidence="2 3">ES3182-GEN</strain>
    </source>
</reference>
<protein>
    <submittedName>
        <fullName evidence="2">DUF31 family protein</fullName>
    </submittedName>
</protein>
<dbReference type="SUPFAM" id="SSF50494">
    <property type="entry name" value="Trypsin-like serine proteases"/>
    <property type="match status" value="1"/>
</dbReference>
<evidence type="ECO:0000313" key="3">
    <source>
        <dbReference type="Proteomes" id="UP001208245"/>
    </source>
</evidence>
<gene>
    <name evidence="2" type="ORF">OF376_01210</name>
</gene>
<dbReference type="InterPro" id="IPR022382">
    <property type="entry name" value="Mycoplasma_peptidase_DUF31"/>
</dbReference>
<dbReference type="Proteomes" id="UP001208245">
    <property type="component" value="Unassembled WGS sequence"/>
</dbReference>
<dbReference type="RefSeq" id="WP_263821709.1">
    <property type="nucleotide sequence ID" value="NZ_JAOXHK010000002.1"/>
</dbReference>
<dbReference type="InterPro" id="IPR009003">
    <property type="entry name" value="Peptidase_S1_PA"/>
</dbReference>
<dbReference type="PROSITE" id="PS51257">
    <property type="entry name" value="PROKAR_LIPOPROTEIN"/>
    <property type="match status" value="1"/>
</dbReference>
<dbReference type="EMBL" id="JAOXHL010000001">
    <property type="protein sequence ID" value="MCV3728385.1"/>
    <property type="molecule type" value="Genomic_DNA"/>
</dbReference>
<comment type="caution">
    <text evidence="2">The sequence shown here is derived from an EMBL/GenBank/DDBJ whole genome shotgun (WGS) entry which is preliminary data.</text>
</comment>